<dbReference type="Gene3D" id="3.20.20.300">
    <property type="entry name" value="Glycoside hydrolase, family 3, N-terminal domain"/>
    <property type="match status" value="1"/>
</dbReference>
<dbReference type="InterPro" id="IPR001764">
    <property type="entry name" value="Glyco_hydro_3_N"/>
</dbReference>
<evidence type="ECO:0000256" key="5">
    <source>
        <dbReference type="ARBA" id="ARBA00022801"/>
    </source>
</evidence>
<dbReference type="GO" id="GO:0009251">
    <property type="term" value="P:glucan catabolic process"/>
    <property type="evidence" value="ECO:0007669"/>
    <property type="project" value="TreeGrafter"/>
</dbReference>
<evidence type="ECO:0000256" key="1">
    <source>
        <dbReference type="ARBA" id="ARBA00000448"/>
    </source>
</evidence>
<dbReference type="InterPro" id="IPR036881">
    <property type="entry name" value="Glyco_hydro_3_C_sf"/>
</dbReference>
<dbReference type="OrthoDB" id="47059at2759"/>
<evidence type="ECO:0000256" key="9">
    <source>
        <dbReference type="ARBA" id="ARBA00023326"/>
    </source>
</evidence>
<evidence type="ECO:0000256" key="7">
    <source>
        <dbReference type="ARBA" id="ARBA00023277"/>
    </source>
</evidence>
<dbReference type="SMART" id="SM00758">
    <property type="entry name" value="PA14"/>
    <property type="match status" value="1"/>
</dbReference>
<dbReference type="EC" id="3.2.1.21" evidence="4"/>
<dbReference type="Pfam" id="PF00933">
    <property type="entry name" value="Glyco_hydro_3"/>
    <property type="match status" value="1"/>
</dbReference>
<evidence type="ECO:0000256" key="6">
    <source>
        <dbReference type="ARBA" id="ARBA00023180"/>
    </source>
</evidence>
<dbReference type="InterPro" id="IPR002772">
    <property type="entry name" value="Glyco_hydro_3_C"/>
</dbReference>
<comment type="pathway">
    <text evidence="2">Glycan metabolism; cellulose degradation.</text>
</comment>
<dbReference type="Gene3D" id="3.40.50.1700">
    <property type="entry name" value="Glycoside hydrolase family 3 C-terminal domain"/>
    <property type="match status" value="1"/>
</dbReference>
<evidence type="ECO:0000256" key="4">
    <source>
        <dbReference type="ARBA" id="ARBA00012744"/>
    </source>
</evidence>
<keyword evidence="8" id="KW-0326">Glycosidase</keyword>
<sequence>MGSYHQSSRDLEGLIKQMTVEEKALLLAGSTFWETNPIERLGIPRMKVSDGPNGARGENFDNGVKSACFPASVSLAASFNNELAARIGRALAQETRTKGARVLLGPTVCPHRHPTGGRNFESFSEDPLLAGRLASEYIKGLQSEGIGATIKHFAVNEQESNRFTIDAHVSERALREIYLKPFEIAVKDSKPWSVMTSYNLINGTHADSSSYLLTDVLRKQWGYEGHVMSDWGGTNSVAASLNAGHDLEMPGPANWRTPENIQRALDNNDISMTTLDARVLANLKLLERSGAFEDPTIPPERADDLPEHRALIRRAGAEGAVLLKNENNTLPLDKSKLGSVALIGLAKQFLGHGGGSAAVNAHRKITSYEAFEEAVGDDVQLRYAEGARIWRNLPPCSEGIVDLDGKPGLSLQTFNAKGVAGPTKSYPNTTFRSFESADVARVCLTGTYTPSATGRHYISFATIGNSKVYINDELVYNIEGKSADVMALLLGVAKEEQKRFDFVAGQPYQIRLEASTVADLDNPLSFLSNNILGFNFGLMEQHLMEANLLQEAIDVAKASDVAVVFVGNTPAWETEGCDRDDMNLPHNGSLDQLITAVAAANPNTIVVNSTGSPISMPWIKDVSAVLQAWFPGQEAGHTIADILLGSTYPGGKLPVTFPKKLSDSPAWENFPGDLKANRVEYKEGIYIGYRHYDKKPETVLFPFGFGLSYTTFNISNVALSSSSFEQGQSLSVTADITNTGTREGSEIVQVYVGSKNQNAVDRPLKELKGYAKVHLTPGSKQSVSVPLDHESFAYFNESKGKWSVDQETYVVSVGTSSTDILAAKEVKVGAAFDFDP</sequence>
<organism evidence="11 12">
    <name type="scientific">Corynespora cassiicola Philippines</name>
    <dbReference type="NCBI Taxonomy" id="1448308"/>
    <lineage>
        <taxon>Eukaryota</taxon>
        <taxon>Fungi</taxon>
        <taxon>Dikarya</taxon>
        <taxon>Ascomycota</taxon>
        <taxon>Pezizomycotina</taxon>
        <taxon>Dothideomycetes</taxon>
        <taxon>Pleosporomycetidae</taxon>
        <taxon>Pleosporales</taxon>
        <taxon>Corynesporascaceae</taxon>
        <taxon>Corynespora</taxon>
    </lineage>
</organism>
<name>A0A2T2NVG0_CORCC</name>
<dbReference type="GO" id="GO:0008422">
    <property type="term" value="F:beta-glucosidase activity"/>
    <property type="evidence" value="ECO:0007669"/>
    <property type="project" value="UniProtKB-EC"/>
</dbReference>
<evidence type="ECO:0000256" key="3">
    <source>
        <dbReference type="ARBA" id="ARBA00005336"/>
    </source>
</evidence>
<dbReference type="InterPro" id="IPR050288">
    <property type="entry name" value="Cellulose_deg_GH3"/>
</dbReference>
<accession>A0A2T2NVG0</accession>
<dbReference type="Pfam" id="PF14310">
    <property type="entry name" value="Fn3-like"/>
    <property type="match status" value="1"/>
</dbReference>
<evidence type="ECO:0000259" key="10">
    <source>
        <dbReference type="PROSITE" id="PS51820"/>
    </source>
</evidence>
<dbReference type="PRINTS" id="PR00133">
    <property type="entry name" value="GLHYDRLASE3"/>
</dbReference>
<reference evidence="11 12" key="1">
    <citation type="journal article" date="2018" name="Front. Microbiol.">
        <title>Genome-Wide Analysis of Corynespora cassiicola Leaf Fall Disease Putative Effectors.</title>
        <authorList>
            <person name="Lopez D."/>
            <person name="Ribeiro S."/>
            <person name="Label P."/>
            <person name="Fumanal B."/>
            <person name="Venisse J.S."/>
            <person name="Kohler A."/>
            <person name="de Oliveira R.R."/>
            <person name="Labutti K."/>
            <person name="Lipzen A."/>
            <person name="Lail K."/>
            <person name="Bauer D."/>
            <person name="Ohm R.A."/>
            <person name="Barry K.W."/>
            <person name="Spatafora J."/>
            <person name="Grigoriev I.V."/>
            <person name="Martin F.M."/>
            <person name="Pujade-Renaud V."/>
        </authorList>
    </citation>
    <scope>NUCLEOTIDE SEQUENCE [LARGE SCALE GENOMIC DNA]</scope>
    <source>
        <strain evidence="11 12">Philippines</strain>
    </source>
</reference>
<feature type="domain" description="PA14" evidence="10">
    <location>
        <begin position="404"/>
        <end position="553"/>
    </location>
</feature>
<dbReference type="InterPro" id="IPR037524">
    <property type="entry name" value="PA14/GLEYA"/>
</dbReference>
<proteinExistence type="inferred from homology"/>
<dbReference type="InterPro" id="IPR017853">
    <property type="entry name" value="GH"/>
</dbReference>
<dbReference type="Gene3D" id="2.60.40.10">
    <property type="entry name" value="Immunoglobulins"/>
    <property type="match status" value="1"/>
</dbReference>
<dbReference type="SUPFAM" id="SSF51445">
    <property type="entry name" value="(Trans)glycosidases"/>
    <property type="match status" value="1"/>
</dbReference>
<dbReference type="FunFam" id="2.60.40.10:FF:000495">
    <property type="entry name" value="Periplasmic beta-glucosidase"/>
    <property type="match status" value="1"/>
</dbReference>
<comment type="catalytic activity">
    <reaction evidence="1">
        <text>Hydrolysis of terminal, non-reducing beta-D-glucosyl residues with release of beta-D-glucose.</text>
        <dbReference type="EC" id="3.2.1.21"/>
    </reaction>
</comment>
<dbReference type="EMBL" id="KZ678133">
    <property type="protein sequence ID" value="PSN69431.1"/>
    <property type="molecule type" value="Genomic_DNA"/>
</dbReference>
<dbReference type="Pfam" id="PF01915">
    <property type="entry name" value="Glyco_hydro_3_C"/>
    <property type="match status" value="1"/>
</dbReference>
<dbReference type="SUPFAM" id="SSF52279">
    <property type="entry name" value="Beta-D-glucan exohydrolase, C-terminal domain"/>
    <property type="match status" value="1"/>
</dbReference>
<keyword evidence="12" id="KW-1185">Reference proteome</keyword>
<evidence type="ECO:0000256" key="8">
    <source>
        <dbReference type="ARBA" id="ARBA00023295"/>
    </source>
</evidence>
<keyword evidence="9" id="KW-0624">Polysaccharide degradation</keyword>
<gene>
    <name evidence="11" type="ORF">BS50DRAFT_550276</name>
</gene>
<comment type="similarity">
    <text evidence="3">Belongs to the glycosyl hydrolase 3 family.</text>
</comment>
<dbReference type="STRING" id="1448308.A0A2T2NVG0"/>
<dbReference type="Gene3D" id="2.60.120.260">
    <property type="entry name" value="Galactose-binding domain-like"/>
    <property type="match status" value="1"/>
</dbReference>
<evidence type="ECO:0000313" key="12">
    <source>
        <dbReference type="Proteomes" id="UP000240883"/>
    </source>
</evidence>
<dbReference type="PANTHER" id="PTHR42715">
    <property type="entry name" value="BETA-GLUCOSIDASE"/>
    <property type="match status" value="1"/>
</dbReference>
<keyword evidence="5" id="KW-0378">Hydrolase</keyword>
<dbReference type="SMART" id="SM01217">
    <property type="entry name" value="Fn3_like"/>
    <property type="match status" value="1"/>
</dbReference>
<evidence type="ECO:0000256" key="2">
    <source>
        <dbReference type="ARBA" id="ARBA00004987"/>
    </source>
</evidence>
<dbReference type="AlphaFoldDB" id="A0A2T2NVG0"/>
<dbReference type="PROSITE" id="PS51820">
    <property type="entry name" value="PA14"/>
    <property type="match status" value="1"/>
</dbReference>
<dbReference type="Proteomes" id="UP000240883">
    <property type="component" value="Unassembled WGS sequence"/>
</dbReference>
<protein>
    <recommendedName>
        <fullName evidence="4">beta-glucosidase</fullName>
        <ecNumber evidence="4">3.2.1.21</ecNumber>
    </recommendedName>
</protein>
<keyword evidence="6" id="KW-0325">Glycoprotein</keyword>
<dbReference type="InterPro" id="IPR036962">
    <property type="entry name" value="Glyco_hydro_3_N_sf"/>
</dbReference>
<evidence type="ECO:0000313" key="11">
    <source>
        <dbReference type="EMBL" id="PSN69431.1"/>
    </source>
</evidence>
<keyword evidence="7" id="KW-0119">Carbohydrate metabolism</keyword>
<dbReference type="Pfam" id="PF07691">
    <property type="entry name" value="PA14"/>
    <property type="match status" value="1"/>
</dbReference>
<dbReference type="InterPro" id="IPR026891">
    <property type="entry name" value="Fn3-like"/>
</dbReference>
<dbReference type="InterPro" id="IPR013783">
    <property type="entry name" value="Ig-like_fold"/>
</dbReference>
<dbReference type="PANTHER" id="PTHR42715:SF3">
    <property type="entry name" value="BETA-GLUCOSIDASE B-RELATED"/>
    <property type="match status" value="1"/>
</dbReference>
<dbReference type="InterPro" id="IPR011658">
    <property type="entry name" value="PA14_dom"/>
</dbReference>